<reference evidence="2" key="1">
    <citation type="submission" date="2016-09" db="EMBL/GenBank/DDBJ databases">
        <authorList>
            <person name="Varghese N."/>
            <person name="Submissions S."/>
        </authorList>
    </citation>
    <scope>NUCLEOTIDE SEQUENCE [LARGE SCALE GENOMIC DNA]</scope>
    <source>
        <strain evidence="2">TNe-862</strain>
    </source>
</reference>
<dbReference type="EMBL" id="FMYQ01000023">
    <property type="protein sequence ID" value="SDD67703.1"/>
    <property type="molecule type" value="Genomic_DNA"/>
</dbReference>
<evidence type="ECO:0000313" key="1">
    <source>
        <dbReference type="EMBL" id="SDD67703.1"/>
    </source>
</evidence>
<evidence type="ECO:0000313" key="2">
    <source>
        <dbReference type="Proteomes" id="UP000198908"/>
    </source>
</evidence>
<keyword evidence="2" id="KW-1185">Reference proteome</keyword>
<name>A0A1G6WPW2_9BURK</name>
<dbReference type="AlphaFoldDB" id="A0A1G6WPW2"/>
<gene>
    <name evidence="1" type="ORF">SAMN05421548_12385</name>
</gene>
<dbReference type="Proteomes" id="UP000198908">
    <property type="component" value="Unassembled WGS sequence"/>
</dbReference>
<protein>
    <submittedName>
        <fullName evidence="1">Uncharacterized protein</fullName>
    </submittedName>
</protein>
<sequence length="31" mass="3528">MKTAARGELRPLFENGLELAMKPLHGFMQLQ</sequence>
<proteinExistence type="predicted"/>
<organism evidence="1 2">
    <name type="scientific">Paraburkholderia lycopersici</name>
    <dbReference type="NCBI Taxonomy" id="416944"/>
    <lineage>
        <taxon>Bacteria</taxon>
        <taxon>Pseudomonadati</taxon>
        <taxon>Pseudomonadota</taxon>
        <taxon>Betaproteobacteria</taxon>
        <taxon>Burkholderiales</taxon>
        <taxon>Burkholderiaceae</taxon>
        <taxon>Paraburkholderia</taxon>
    </lineage>
</organism>
<accession>A0A1G6WPW2</accession>